<dbReference type="EMBL" id="JAENHL010000007">
    <property type="protein sequence ID" value="MBK1868523.1"/>
    <property type="molecule type" value="Genomic_DNA"/>
</dbReference>
<name>A0ACC5R820_9HYPH</name>
<evidence type="ECO:0000313" key="2">
    <source>
        <dbReference type="Proteomes" id="UP000616151"/>
    </source>
</evidence>
<accession>A0ACC5R820</accession>
<comment type="caution">
    <text evidence="1">The sequence shown here is derived from an EMBL/GenBank/DDBJ whole genome shotgun (WGS) entry which is preliminary data.</text>
</comment>
<evidence type="ECO:0000313" key="1">
    <source>
        <dbReference type="EMBL" id="MBK1868523.1"/>
    </source>
</evidence>
<protein>
    <submittedName>
        <fullName evidence="1">ABC transporter permease</fullName>
    </submittedName>
</protein>
<gene>
    <name evidence="1" type="ORF">JHL16_19365</name>
</gene>
<sequence>MSWWDPFIEAFPSLIKAVPLTVMLAVTAVTIGIVIAVFITLARMSGSAFLRWPAYTYVYVIRGTPLFLQLFFIYYGLAQLDIIRHSMLWPLFRDEYWCALLALSLNTSAYGSEIIRGGIQGVAKGQIEAALAFALSPVQRFTRIIFPQALRQMLPAYGNEVVLMIKATSIASTVTIMEVTGTARAIASETYAPVQVFIAAGLIYLALTGSLTYGVHCLEKALHKRGGLAVAR</sequence>
<organism evidence="1 2">
    <name type="scientific">Taklimakanibacter albus</name>
    <dbReference type="NCBI Taxonomy" id="2800327"/>
    <lineage>
        <taxon>Bacteria</taxon>
        <taxon>Pseudomonadati</taxon>
        <taxon>Pseudomonadota</taxon>
        <taxon>Alphaproteobacteria</taxon>
        <taxon>Hyphomicrobiales</taxon>
        <taxon>Aestuariivirgaceae</taxon>
        <taxon>Taklimakanibacter</taxon>
    </lineage>
</organism>
<proteinExistence type="predicted"/>
<reference evidence="1" key="1">
    <citation type="submission" date="2021-01" db="EMBL/GenBank/DDBJ databases">
        <authorList>
            <person name="Sun Q."/>
        </authorList>
    </citation>
    <scope>NUCLEOTIDE SEQUENCE</scope>
    <source>
        <strain evidence="1">YIM B02566</strain>
    </source>
</reference>
<dbReference type="Proteomes" id="UP000616151">
    <property type="component" value="Unassembled WGS sequence"/>
</dbReference>
<keyword evidence="2" id="KW-1185">Reference proteome</keyword>